<reference evidence="1" key="1">
    <citation type="journal article" date="2020" name="Nature">
        <title>Giant virus diversity and host interactions through global metagenomics.</title>
        <authorList>
            <person name="Schulz F."/>
            <person name="Roux S."/>
            <person name="Paez-Espino D."/>
            <person name="Jungbluth S."/>
            <person name="Walsh D.A."/>
            <person name="Denef V.J."/>
            <person name="McMahon K.D."/>
            <person name="Konstantinidis K.T."/>
            <person name="Eloe-Fadrosh E.A."/>
            <person name="Kyrpides N.C."/>
            <person name="Woyke T."/>
        </authorList>
    </citation>
    <scope>NUCLEOTIDE SEQUENCE</scope>
    <source>
        <strain evidence="1">GVMAG-M-3300023174-104</strain>
    </source>
</reference>
<dbReference type="AlphaFoldDB" id="A0A6C0D1E8"/>
<dbReference type="EMBL" id="MN739518">
    <property type="protein sequence ID" value="QHT09924.1"/>
    <property type="molecule type" value="Genomic_DNA"/>
</dbReference>
<name>A0A6C0D1E8_9ZZZZ</name>
<evidence type="ECO:0008006" key="2">
    <source>
        <dbReference type="Google" id="ProtNLM"/>
    </source>
</evidence>
<accession>A0A6C0D1E8</accession>
<proteinExistence type="predicted"/>
<sequence length="60" mass="7037">MSRWLPSSQKKWVSRGSPRYSQYKEQYQSNTYPIILHDGKLVPGGYTTFIQHSSLFLNKT</sequence>
<evidence type="ECO:0000313" key="1">
    <source>
        <dbReference type="EMBL" id="QHT09924.1"/>
    </source>
</evidence>
<organism evidence="1">
    <name type="scientific">viral metagenome</name>
    <dbReference type="NCBI Taxonomy" id="1070528"/>
    <lineage>
        <taxon>unclassified sequences</taxon>
        <taxon>metagenomes</taxon>
        <taxon>organismal metagenomes</taxon>
    </lineage>
</organism>
<protein>
    <recommendedName>
        <fullName evidence="2">Thioredoxin-like fold domain-containing protein</fullName>
    </recommendedName>
</protein>